<dbReference type="KEGG" id="gms:SOIL9_10620"/>
<dbReference type="InterPro" id="IPR019926">
    <property type="entry name" value="Ribosomal_uL3_CS"/>
</dbReference>
<dbReference type="Gene3D" id="2.40.30.10">
    <property type="entry name" value="Translation factors"/>
    <property type="match status" value="1"/>
</dbReference>
<keyword evidence="12" id="KW-1185">Reference proteome</keyword>
<evidence type="ECO:0000256" key="4">
    <source>
        <dbReference type="ARBA" id="ARBA00022980"/>
    </source>
</evidence>
<dbReference type="GO" id="GO:0003735">
    <property type="term" value="F:structural constituent of ribosome"/>
    <property type="evidence" value="ECO:0007669"/>
    <property type="project" value="InterPro"/>
</dbReference>
<comment type="subunit">
    <text evidence="7 9">Part of the 50S ribosomal subunit. Forms a cluster with proteins L14 and L19.</text>
</comment>
<keyword evidence="4 7" id="KW-0689">Ribosomal protein</keyword>
<dbReference type="InterPro" id="IPR000597">
    <property type="entry name" value="Ribosomal_uL3"/>
</dbReference>
<evidence type="ECO:0000256" key="7">
    <source>
        <dbReference type="HAMAP-Rule" id="MF_01325"/>
    </source>
</evidence>
<evidence type="ECO:0000256" key="5">
    <source>
        <dbReference type="ARBA" id="ARBA00023274"/>
    </source>
</evidence>
<evidence type="ECO:0000256" key="3">
    <source>
        <dbReference type="ARBA" id="ARBA00022884"/>
    </source>
</evidence>
<evidence type="ECO:0000256" key="1">
    <source>
        <dbReference type="ARBA" id="ARBA00006540"/>
    </source>
</evidence>
<dbReference type="AlphaFoldDB" id="A0A6P2D8Q5"/>
<evidence type="ECO:0000256" key="8">
    <source>
        <dbReference type="RuleBase" id="RU003905"/>
    </source>
</evidence>
<accession>A0A6P2D8Q5</accession>
<sequence length="306" mass="32830">MSLGLIGYKVGMTQIFTAEGKAEPVTVLQLGPCPVLQIKYPTAQSDRTGTVRKDGYTAVQLGFKDKKRKSATRPEQGHVAAALKSKRKDVRQKAGVVLPPKADCEPQRVIREFRLDVGGAFVDTASVKAGPAEATFKVERIKVSGEGATKKFEAYSEDMTVKVGDKLTIDQVFKDVLAVDVIGTTKGRGYSGVMKRHNFDGMPAAHGSKKNHRQPGSTSSLASNRGSGRPKKGRNLAGQYGNERVTIRNLTIVKVDTENNLLLIRGGIPGFPGAVVQVRPTNKVGPGSPKAKTKQREAPAVAAKKK</sequence>
<dbReference type="GO" id="GO:0019843">
    <property type="term" value="F:rRNA binding"/>
    <property type="evidence" value="ECO:0007669"/>
    <property type="project" value="UniProtKB-UniRule"/>
</dbReference>
<dbReference type="Gene3D" id="3.30.160.810">
    <property type="match status" value="1"/>
</dbReference>
<dbReference type="PANTHER" id="PTHR11229">
    <property type="entry name" value="50S RIBOSOMAL PROTEIN L3"/>
    <property type="match status" value="1"/>
</dbReference>
<dbReference type="GO" id="GO:0006412">
    <property type="term" value="P:translation"/>
    <property type="evidence" value="ECO:0007669"/>
    <property type="project" value="UniProtKB-UniRule"/>
</dbReference>
<dbReference type="EMBL" id="LR593886">
    <property type="protein sequence ID" value="VTR96755.1"/>
    <property type="molecule type" value="Genomic_DNA"/>
</dbReference>
<keyword evidence="2 7" id="KW-0699">rRNA-binding</keyword>
<feature type="region of interest" description="Disordered" evidence="10">
    <location>
        <begin position="192"/>
        <end position="240"/>
    </location>
</feature>
<evidence type="ECO:0000256" key="9">
    <source>
        <dbReference type="RuleBase" id="RU003906"/>
    </source>
</evidence>
<keyword evidence="5 7" id="KW-0687">Ribonucleoprotein</keyword>
<evidence type="ECO:0000256" key="10">
    <source>
        <dbReference type="SAM" id="MobiDB-lite"/>
    </source>
</evidence>
<keyword evidence="3 7" id="KW-0694">RNA-binding</keyword>
<proteinExistence type="inferred from homology"/>
<dbReference type="Proteomes" id="UP000464178">
    <property type="component" value="Chromosome"/>
</dbReference>
<comment type="similarity">
    <text evidence="1 7 8">Belongs to the universal ribosomal protein uL3 family.</text>
</comment>
<dbReference type="FunFam" id="2.40.30.10:FF:000004">
    <property type="entry name" value="50S ribosomal protein L3"/>
    <property type="match status" value="1"/>
</dbReference>
<dbReference type="InterPro" id="IPR009000">
    <property type="entry name" value="Transl_B-barrel_sf"/>
</dbReference>
<dbReference type="HAMAP" id="MF_01325_B">
    <property type="entry name" value="Ribosomal_uL3_B"/>
    <property type="match status" value="1"/>
</dbReference>
<dbReference type="PROSITE" id="PS00474">
    <property type="entry name" value="RIBOSOMAL_L3"/>
    <property type="match status" value="1"/>
</dbReference>
<evidence type="ECO:0000256" key="2">
    <source>
        <dbReference type="ARBA" id="ARBA00022730"/>
    </source>
</evidence>
<dbReference type="InterPro" id="IPR019927">
    <property type="entry name" value="Ribosomal_uL3_bac/org-type"/>
</dbReference>
<evidence type="ECO:0000313" key="11">
    <source>
        <dbReference type="EMBL" id="VTR96755.1"/>
    </source>
</evidence>
<gene>
    <name evidence="7" type="primary">rplC</name>
    <name evidence="11" type="ORF">SOIL9_10620</name>
</gene>
<comment type="function">
    <text evidence="7 9">One of the primary rRNA binding proteins, it binds directly near the 3'-end of the 23S rRNA, where it nucleates assembly of the 50S subunit.</text>
</comment>
<reference evidence="11 12" key="1">
    <citation type="submission" date="2019-05" db="EMBL/GenBank/DDBJ databases">
        <authorList>
            <consortium name="Science for Life Laboratories"/>
        </authorList>
    </citation>
    <scope>NUCLEOTIDE SEQUENCE [LARGE SCALE GENOMIC DNA]</scope>
    <source>
        <strain evidence="11">Soil9</strain>
    </source>
</reference>
<feature type="region of interest" description="Disordered" evidence="10">
    <location>
        <begin position="280"/>
        <end position="306"/>
    </location>
</feature>
<evidence type="ECO:0000256" key="6">
    <source>
        <dbReference type="ARBA" id="ARBA00035243"/>
    </source>
</evidence>
<name>A0A6P2D8Q5_9BACT</name>
<protein>
    <recommendedName>
        <fullName evidence="6 7">Large ribosomal subunit protein uL3</fullName>
    </recommendedName>
</protein>
<feature type="compositionally biased region" description="Polar residues" evidence="10">
    <location>
        <begin position="214"/>
        <end position="226"/>
    </location>
</feature>
<dbReference type="RefSeq" id="WP_162670899.1">
    <property type="nucleotide sequence ID" value="NZ_LR593886.1"/>
</dbReference>
<organism evidence="11 12">
    <name type="scientific">Gemmata massiliana</name>
    <dbReference type="NCBI Taxonomy" id="1210884"/>
    <lineage>
        <taxon>Bacteria</taxon>
        <taxon>Pseudomonadati</taxon>
        <taxon>Planctomycetota</taxon>
        <taxon>Planctomycetia</taxon>
        <taxon>Gemmatales</taxon>
        <taxon>Gemmataceae</taxon>
        <taxon>Gemmata</taxon>
    </lineage>
</organism>
<dbReference type="SUPFAM" id="SSF50447">
    <property type="entry name" value="Translation proteins"/>
    <property type="match status" value="1"/>
</dbReference>
<evidence type="ECO:0000313" key="12">
    <source>
        <dbReference type="Proteomes" id="UP000464178"/>
    </source>
</evidence>
<dbReference type="GO" id="GO:0022625">
    <property type="term" value="C:cytosolic large ribosomal subunit"/>
    <property type="evidence" value="ECO:0007669"/>
    <property type="project" value="TreeGrafter"/>
</dbReference>
<dbReference type="PANTHER" id="PTHR11229:SF16">
    <property type="entry name" value="LARGE RIBOSOMAL SUBUNIT PROTEIN UL3C"/>
    <property type="match status" value="1"/>
</dbReference>
<dbReference type="Pfam" id="PF00297">
    <property type="entry name" value="Ribosomal_L3"/>
    <property type="match status" value="1"/>
</dbReference>